<protein>
    <recommendedName>
        <fullName evidence="3">Alpha-L-rhamnosidase six-hairpin glycosidase domain-containing protein</fullName>
    </recommendedName>
</protein>
<organism evidence="1 2">
    <name type="scientific">Ilyomonas limi</name>
    <dbReference type="NCBI Taxonomy" id="2575867"/>
    <lineage>
        <taxon>Bacteria</taxon>
        <taxon>Pseudomonadati</taxon>
        <taxon>Bacteroidota</taxon>
        <taxon>Chitinophagia</taxon>
        <taxon>Chitinophagales</taxon>
        <taxon>Chitinophagaceae</taxon>
        <taxon>Ilyomonas</taxon>
    </lineage>
</organism>
<gene>
    <name evidence="1" type="ORF">FC093_06300</name>
</gene>
<dbReference type="AlphaFoldDB" id="A0A4U3L7I9"/>
<evidence type="ECO:0000313" key="1">
    <source>
        <dbReference type="EMBL" id="TKK70354.1"/>
    </source>
</evidence>
<evidence type="ECO:0008006" key="3">
    <source>
        <dbReference type="Google" id="ProtNLM"/>
    </source>
</evidence>
<evidence type="ECO:0000313" key="2">
    <source>
        <dbReference type="Proteomes" id="UP000305848"/>
    </source>
</evidence>
<proteinExistence type="predicted"/>
<dbReference type="Proteomes" id="UP000305848">
    <property type="component" value="Unassembled WGS sequence"/>
</dbReference>
<comment type="caution">
    <text evidence="1">The sequence shown here is derived from an EMBL/GenBank/DDBJ whole genome shotgun (WGS) entry which is preliminary data.</text>
</comment>
<dbReference type="EMBL" id="SZQL01000003">
    <property type="protein sequence ID" value="TKK70354.1"/>
    <property type="molecule type" value="Genomic_DNA"/>
</dbReference>
<dbReference type="Gene3D" id="1.50.10.10">
    <property type="match status" value="1"/>
</dbReference>
<dbReference type="InterPro" id="IPR008928">
    <property type="entry name" value="6-hairpin_glycosidase_sf"/>
</dbReference>
<dbReference type="InterPro" id="IPR012341">
    <property type="entry name" value="6hp_glycosidase-like_sf"/>
</dbReference>
<dbReference type="RefSeq" id="WP_137260899.1">
    <property type="nucleotide sequence ID" value="NZ_SZQL01000003.1"/>
</dbReference>
<sequence>MRIGFVLLLLCSFTILKAQHLRWHLMPNGSIEWVVAQDQSPHTDHIEMSGKQVSVIITYGTDSMHNLVLKKEIVFPMLRTIPNDTHASLARQLNEEARPHLIVNGKKLAEKPGAFSFDGILTIHTVAEDGISITKEIFPSTEKAALVENCTVKNRSKKAVNIAVKNFVHIDTTDASKGVYGAYITKTETYGADEVALQPGEQYAYAIVSSGRKLTDQPYYFSASYEKIKRQKLVDEWMHSLVLQTPNDTLNKMFAFAKIRASESIYDTKNGLMHGPGGGTYYAAIWANDQAEYVNPFFPFLGYAEGNESAVNSFRLFANYMNARYMPIPSSIIAEGTAIWNGAGDRGDQAMIAYGAARFALEYADTIEARKLWTLIDWCLTYLGKKKTAEGVIASDADELEGRFPAGKVNLSTNVLAYGAMVSAAHLAKALGKYNAADSLDNEAAQLRSNIDKYFGGNVQGFNTYHYYKGNTTLRSWIGLPLVMGMFERKEETMKALFSPFLWTKNGMLTEAGSATYWDRALLYAMRGLLYAGATDTTLKYLNYYSSNRLLGEHVPYAIEAWPEGGQRHLSAESGLYCRTITEGLFGLQPTGFNSFTIQPFLPAGWHEMSLNHIKAFNNDFDINVSKEADKTRILITEKSGKKQELIWDGIKPLEVIL</sequence>
<accession>A0A4U3L7I9</accession>
<dbReference type="OrthoDB" id="2490189at2"/>
<reference evidence="1 2" key="1">
    <citation type="submission" date="2019-05" db="EMBL/GenBank/DDBJ databases">
        <title>Panacibacter sp. strain 17mud1-8 Genome sequencing and assembly.</title>
        <authorList>
            <person name="Chhetri G."/>
        </authorList>
    </citation>
    <scope>NUCLEOTIDE SEQUENCE [LARGE SCALE GENOMIC DNA]</scope>
    <source>
        <strain evidence="1 2">17mud1-8</strain>
    </source>
</reference>
<name>A0A4U3L7I9_9BACT</name>
<keyword evidence="2" id="KW-1185">Reference proteome</keyword>
<dbReference type="GO" id="GO:0005975">
    <property type="term" value="P:carbohydrate metabolic process"/>
    <property type="evidence" value="ECO:0007669"/>
    <property type="project" value="InterPro"/>
</dbReference>
<dbReference type="SUPFAM" id="SSF48208">
    <property type="entry name" value="Six-hairpin glycosidases"/>
    <property type="match status" value="1"/>
</dbReference>